<dbReference type="EMBL" id="JBHRYJ010000005">
    <property type="protein sequence ID" value="MFC3677732.1"/>
    <property type="molecule type" value="Genomic_DNA"/>
</dbReference>
<organism evidence="1 2">
    <name type="scientific">Ferrovibrio xuzhouensis</name>
    <dbReference type="NCBI Taxonomy" id="1576914"/>
    <lineage>
        <taxon>Bacteria</taxon>
        <taxon>Pseudomonadati</taxon>
        <taxon>Pseudomonadota</taxon>
        <taxon>Alphaproteobacteria</taxon>
        <taxon>Rhodospirillales</taxon>
        <taxon>Rhodospirillaceae</taxon>
        <taxon>Ferrovibrio</taxon>
    </lineage>
</organism>
<evidence type="ECO:0000313" key="1">
    <source>
        <dbReference type="EMBL" id="MFC3677732.1"/>
    </source>
</evidence>
<proteinExistence type="predicted"/>
<keyword evidence="2" id="KW-1185">Reference proteome</keyword>
<dbReference type="RefSeq" id="WP_379729321.1">
    <property type="nucleotide sequence ID" value="NZ_JBHRYJ010000005.1"/>
</dbReference>
<evidence type="ECO:0000313" key="2">
    <source>
        <dbReference type="Proteomes" id="UP001595711"/>
    </source>
</evidence>
<comment type="caution">
    <text evidence="1">The sequence shown here is derived from an EMBL/GenBank/DDBJ whole genome shotgun (WGS) entry which is preliminary data.</text>
</comment>
<protein>
    <recommendedName>
        <fullName evidence="3">DUF1330 domain-containing protein</fullName>
    </recommendedName>
</protein>
<accession>A0ABV7VL08</accession>
<reference evidence="2" key="1">
    <citation type="journal article" date="2019" name="Int. J. Syst. Evol. Microbiol.">
        <title>The Global Catalogue of Microorganisms (GCM) 10K type strain sequencing project: providing services to taxonomists for standard genome sequencing and annotation.</title>
        <authorList>
            <consortium name="The Broad Institute Genomics Platform"/>
            <consortium name="The Broad Institute Genome Sequencing Center for Infectious Disease"/>
            <person name="Wu L."/>
            <person name="Ma J."/>
        </authorList>
    </citation>
    <scope>NUCLEOTIDE SEQUENCE [LARGE SCALE GENOMIC DNA]</scope>
    <source>
        <strain evidence="2">KCTC 42182</strain>
    </source>
</reference>
<evidence type="ECO:0008006" key="3">
    <source>
        <dbReference type="Google" id="ProtNLM"/>
    </source>
</evidence>
<gene>
    <name evidence="1" type="ORF">ACFOOQ_19425</name>
</gene>
<name>A0ABV7VL08_9PROT</name>
<sequence length="148" mass="16773">MNKFSIPMCFIDRGQQLGAALEAFIADAKPMAKCRTFAEALDNLQPGFAAEDGSYGRETERQYMDRCRKKGVKPWRRIAGAPGKAGSLVYNPIWRIVFFDPETLEPVATQLFFEQPAYHKVVEAMPDELYDMGALFTFDEVEVRVPVQ</sequence>
<dbReference type="Proteomes" id="UP001595711">
    <property type="component" value="Unassembled WGS sequence"/>
</dbReference>